<reference evidence="3" key="1">
    <citation type="submission" date="2020-10" db="EMBL/GenBank/DDBJ databases">
        <title>Feather gene expression reveals the developmental basis of iridescence in African starlings.</title>
        <authorList>
            <person name="Rubenstein D.R."/>
        </authorList>
    </citation>
    <scope>NUCLEOTIDE SEQUENCE</scope>
    <source>
        <strain evidence="3">SS15</strain>
        <tissue evidence="3">Liver</tissue>
    </source>
</reference>
<dbReference type="SMART" id="SM01385">
    <property type="entry name" value="DSS1_SEM1"/>
    <property type="match status" value="1"/>
</dbReference>
<gene>
    <name evidence="4" type="ORF">IHE44_0000274</name>
    <name evidence="3" type="ORF">IHE44_000468</name>
</gene>
<evidence type="ECO:0000313" key="4">
    <source>
        <dbReference type="EMBL" id="KAI1242731.1"/>
    </source>
</evidence>
<evidence type="ECO:0000256" key="2">
    <source>
        <dbReference type="RuleBase" id="RU369057"/>
    </source>
</evidence>
<sequence>MCTDILNKEDWTGLDEDEDAHVWEDNWDDDNVEDDFSNQLRFWLPNVIYNKLQDNRGGFVTVLPTTLCESSALKPSVSTTFPQDQVPMCRLPQQSKREMSENSFLSQTFFLKAPVLQKGLQPQRKSSDWDLEDFQKHLYKTQFNGKC</sequence>
<accession>A0A835P423</accession>
<dbReference type="Pfam" id="PF05160">
    <property type="entry name" value="DSS1_SEM1"/>
    <property type="match status" value="1"/>
</dbReference>
<dbReference type="GO" id="GO:0006406">
    <property type="term" value="P:mRNA export from nucleus"/>
    <property type="evidence" value="ECO:0007669"/>
    <property type="project" value="UniProtKB-UniRule"/>
</dbReference>
<reference evidence="4" key="3">
    <citation type="submission" date="2022-01" db="EMBL/GenBank/DDBJ databases">
        <authorList>
            <person name="Rubenstein D.R."/>
        </authorList>
    </citation>
    <scope>NUCLEOTIDE SEQUENCE</scope>
    <source>
        <strain evidence="4">SS15</strain>
        <tissue evidence="4">Liver</tissue>
    </source>
</reference>
<dbReference type="GO" id="GO:0000724">
    <property type="term" value="P:double-strand break repair via homologous recombination"/>
    <property type="evidence" value="ECO:0007669"/>
    <property type="project" value="TreeGrafter"/>
</dbReference>
<dbReference type="OrthoDB" id="5586203at2759"/>
<keyword evidence="2" id="KW-0647">Proteasome</keyword>
<dbReference type="GO" id="GO:0008541">
    <property type="term" value="C:proteasome regulatory particle, lid subcomplex"/>
    <property type="evidence" value="ECO:0007669"/>
    <property type="project" value="UniProtKB-UniRule"/>
</dbReference>
<proteinExistence type="inferred from homology"/>
<reference evidence="4 5" key="2">
    <citation type="journal article" date="2021" name="J. Hered.">
        <title>Feather Gene Expression Elucidates the Developmental Basis of Plumage Iridescence in African Starlings.</title>
        <authorList>
            <person name="Rubenstein D.R."/>
            <person name="Corvelo A."/>
            <person name="MacManes M.D."/>
            <person name="Maia R."/>
            <person name="Narzisi G."/>
            <person name="Rousaki A."/>
            <person name="Vandenabeele P."/>
            <person name="Shawkey M.D."/>
            <person name="Solomon J."/>
        </authorList>
    </citation>
    <scope>NUCLEOTIDE SEQUENCE [LARGE SCALE GENOMIC DNA]</scope>
    <source>
        <strain evidence="4">SS15</strain>
    </source>
</reference>
<comment type="function">
    <text evidence="2">Component of the 26S proteasome, a multiprotein complex involved in the ATP-dependent degradation of ubiquitinated proteins.</text>
</comment>
<dbReference type="GO" id="GO:0005634">
    <property type="term" value="C:nucleus"/>
    <property type="evidence" value="ECO:0007669"/>
    <property type="project" value="UniProtKB-SubCell"/>
</dbReference>
<protein>
    <recommendedName>
        <fullName evidence="2">26S proteasome complex subunit SEM1</fullName>
    </recommendedName>
</protein>
<dbReference type="EMBL" id="JADDUC010000011">
    <property type="protein sequence ID" value="KAG0129874.1"/>
    <property type="molecule type" value="Genomic_DNA"/>
</dbReference>
<dbReference type="Proteomes" id="UP000618051">
    <property type="component" value="Unassembled WGS sequence"/>
</dbReference>
<keyword evidence="5" id="KW-1185">Reference proteome</keyword>
<comment type="subcellular location">
    <subcellularLocation>
        <location evidence="2">Nucleus</location>
    </subcellularLocation>
</comment>
<evidence type="ECO:0000313" key="3">
    <source>
        <dbReference type="EMBL" id="KAG0129874.1"/>
    </source>
</evidence>
<comment type="caution">
    <text evidence="3">The sequence shown here is derived from an EMBL/GenBank/DDBJ whole genome shotgun (WGS) entry which is preliminary data.</text>
</comment>
<name>A0A835P423_9PASS</name>
<dbReference type="PANTHER" id="PTHR16771">
    <property type="entry name" value="26 PROTEASOME COMPLEX SUBUNIT DSS1"/>
    <property type="match status" value="1"/>
</dbReference>
<organism evidence="3">
    <name type="scientific">Lamprotornis superbus</name>
    <dbReference type="NCBI Taxonomy" id="245042"/>
    <lineage>
        <taxon>Eukaryota</taxon>
        <taxon>Metazoa</taxon>
        <taxon>Chordata</taxon>
        <taxon>Craniata</taxon>
        <taxon>Vertebrata</taxon>
        <taxon>Euteleostomi</taxon>
        <taxon>Archelosauria</taxon>
        <taxon>Archosauria</taxon>
        <taxon>Dinosauria</taxon>
        <taxon>Saurischia</taxon>
        <taxon>Theropoda</taxon>
        <taxon>Coelurosauria</taxon>
        <taxon>Aves</taxon>
        <taxon>Neognathae</taxon>
        <taxon>Neoaves</taxon>
        <taxon>Telluraves</taxon>
        <taxon>Australaves</taxon>
        <taxon>Passeriformes</taxon>
        <taxon>Sturnidae</taxon>
        <taxon>Lamprotornis</taxon>
    </lineage>
</organism>
<evidence type="ECO:0000256" key="1">
    <source>
        <dbReference type="ARBA" id="ARBA00034491"/>
    </source>
</evidence>
<dbReference type="AlphaFoldDB" id="A0A835P423"/>
<dbReference type="EMBL" id="JADDUC020000001">
    <property type="protein sequence ID" value="KAI1242731.1"/>
    <property type="molecule type" value="Genomic_DNA"/>
</dbReference>
<evidence type="ECO:0000313" key="5">
    <source>
        <dbReference type="Proteomes" id="UP000618051"/>
    </source>
</evidence>
<keyword evidence="2" id="KW-0539">Nucleus</keyword>
<dbReference type="InterPro" id="IPR007834">
    <property type="entry name" value="DSS1_SEM1"/>
</dbReference>
<comment type="similarity">
    <text evidence="1 2">Belongs to the DSS1/SEM1 family.</text>
</comment>
<dbReference type="PANTHER" id="PTHR16771:SF0">
    <property type="entry name" value="26S PROTEASOME COMPLEX SUBUNIT SEM1"/>
    <property type="match status" value="1"/>
</dbReference>
<dbReference type="GO" id="GO:0043248">
    <property type="term" value="P:proteasome assembly"/>
    <property type="evidence" value="ECO:0007669"/>
    <property type="project" value="UniProtKB-UniRule"/>
</dbReference>
<dbReference type="CDD" id="cd13768">
    <property type="entry name" value="DSS1_Sem1"/>
    <property type="match status" value="1"/>
</dbReference>